<keyword evidence="3" id="KW-1185">Reference proteome</keyword>
<protein>
    <submittedName>
        <fullName evidence="2">Uncharacterized protein</fullName>
    </submittedName>
</protein>
<proteinExistence type="predicted"/>
<name>A0ABS7DZA1_9GAMM</name>
<sequence>MKRTLKPILILSLLISPFMVSASESELTEGLTSAEEILSQYEKINQQDSADQQIERVKHQLDDEELEMLQNDCEEYHLDLNERLCEN</sequence>
<feature type="signal peptide" evidence="1">
    <location>
        <begin position="1"/>
        <end position="22"/>
    </location>
</feature>
<keyword evidence="1" id="KW-0732">Signal</keyword>
<evidence type="ECO:0000313" key="2">
    <source>
        <dbReference type="EMBL" id="MBW8182780.1"/>
    </source>
</evidence>
<comment type="caution">
    <text evidence="2">The sequence shown here is derived from an EMBL/GenBank/DDBJ whole genome shotgun (WGS) entry which is preliminary data.</text>
</comment>
<evidence type="ECO:0000313" key="3">
    <source>
        <dbReference type="Proteomes" id="UP001195963"/>
    </source>
</evidence>
<evidence type="ECO:0000256" key="1">
    <source>
        <dbReference type="SAM" id="SignalP"/>
    </source>
</evidence>
<feature type="chain" id="PRO_5046544746" evidence="1">
    <location>
        <begin position="23"/>
        <end position="87"/>
    </location>
</feature>
<dbReference type="RefSeq" id="WP_220108445.1">
    <property type="nucleotide sequence ID" value="NZ_JAHZST010000002.1"/>
</dbReference>
<dbReference type="EMBL" id="JAHZST010000002">
    <property type="protein sequence ID" value="MBW8182780.1"/>
    <property type="molecule type" value="Genomic_DNA"/>
</dbReference>
<gene>
    <name evidence="2" type="ORF">K0625_03810</name>
</gene>
<accession>A0ABS7DZA1</accession>
<organism evidence="2 3">
    <name type="scientific">Shewanella nanhaiensis</name>
    <dbReference type="NCBI Taxonomy" id="2864872"/>
    <lineage>
        <taxon>Bacteria</taxon>
        <taxon>Pseudomonadati</taxon>
        <taxon>Pseudomonadota</taxon>
        <taxon>Gammaproteobacteria</taxon>
        <taxon>Alteromonadales</taxon>
        <taxon>Shewanellaceae</taxon>
        <taxon>Shewanella</taxon>
    </lineage>
</organism>
<reference evidence="2 3" key="1">
    <citation type="submission" date="2021-07" db="EMBL/GenBank/DDBJ databases">
        <title>Shewanella sp. nov, isolated from SCS.</title>
        <authorList>
            <person name="Cao W.R."/>
        </authorList>
    </citation>
    <scope>NUCLEOTIDE SEQUENCE [LARGE SCALE GENOMIC DNA]</scope>
    <source>
        <strain evidence="2 3">NR704-98</strain>
    </source>
</reference>
<dbReference type="Proteomes" id="UP001195963">
    <property type="component" value="Unassembled WGS sequence"/>
</dbReference>